<evidence type="ECO:0000256" key="3">
    <source>
        <dbReference type="ARBA" id="ARBA00022723"/>
    </source>
</evidence>
<organism evidence="8 9">
    <name type="scientific">Synaphobranchus kaupii</name>
    <name type="common">Kaup's arrowtooth eel</name>
    <dbReference type="NCBI Taxonomy" id="118154"/>
    <lineage>
        <taxon>Eukaryota</taxon>
        <taxon>Metazoa</taxon>
        <taxon>Chordata</taxon>
        <taxon>Craniata</taxon>
        <taxon>Vertebrata</taxon>
        <taxon>Euteleostomi</taxon>
        <taxon>Actinopterygii</taxon>
        <taxon>Neopterygii</taxon>
        <taxon>Teleostei</taxon>
        <taxon>Anguilliformes</taxon>
        <taxon>Synaphobranchidae</taxon>
        <taxon>Synaphobranchus</taxon>
    </lineage>
</organism>
<comment type="caution">
    <text evidence="8">The sequence shown here is derived from an EMBL/GenBank/DDBJ whole genome shotgun (WGS) entry which is preliminary data.</text>
</comment>
<evidence type="ECO:0000256" key="2">
    <source>
        <dbReference type="ARBA" id="ARBA00010331"/>
    </source>
</evidence>
<dbReference type="InterPro" id="IPR038763">
    <property type="entry name" value="DHH_sf"/>
</dbReference>
<dbReference type="Gene3D" id="3.10.310.20">
    <property type="entry name" value="DHHA2 domain"/>
    <property type="match status" value="1"/>
</dbReference>
<dbReference type="Pfam" id="PF01368">
    <property type="entry name" value="DHH"/>
    <property type="match status" value="1"/>
</dbReference>
<feature type="domain" description="DHHA2" evidence="7">
    <location>
        <begin position="220"/>
        <end position="364"/>
    </location>
</feature>
<dbReference type="Proteomes" id="UP001152622">
    <property type="component" value="Chromosome 16"/>
</dbReference>
<dbReference type="AlphaFoldDB" id="A0A9Q1IHE6"/>
<comment type="similarity">
    <text evidence="2">Belongs to the PPase class C family. Prune subfamily.</text>
</comment>
<dbReference type="PANTHER" id="PTHR12112:SF47">
    <property type="entry name" value="EXOPOLYPHOSPHATASE PRUNE1"/>
    <property type="match status" value="1"/>
</dbReference>
<keyword evidence="4" id="KW-0378">Hydrolase</keyword>
<protein>
    <recommendedName>
        <fullName evidence="7">DHHA2 domain-containing protein</fullName>
    </recommendedName>
</protein>
<proteinExistence type="inferred from homology"/>
<dbReference type="InterPro" id="IPR038222">
    <property type="entry name" value="DHHA2_dom_sf"/>
</dbReference>
<name>A0A9Q1IHE6_SYNKA</name>
<evidence type="ECO:0000256" key="5">
    <source>
        <dbReference type="ARBA" id="ARBA00023211"/>
    </source>
</evidence>
<dbReference type="InterPro" id="IPR001667">
    <property type="entry name" value="DDH_dom"/>
</dbReference>
<keyword evidence="5" id="KW-0464">Manganese</keyword>
<evidence type="ECO:0000313" key="8">
    <source>
        <dbReference type="EMBL" id="KAJ8339629.1"/>
    </source>
</evidence>
<dbReference type="Gene3D" id="3.90.1640.10">
    <property type="entry name" value="inorganic pyrophosphatase (n-terminal core)"/>
    <property type="match status" value="1"/>
</dbReference>
<dbReference type="SUPFAM" id="SSF64182">
    <property type="entry name" value="DHH phosphoesterases"/>
    <property type="match status" value="1"/>
</dbReference>
<dbReference type="PANTHER" id="PTHR12112">
    <property type="entry name" value="BNIP - RELATED"/>
    <property type="match status" value="1"/>
</dbReference>
<dbReference type="InterPro" id="IPR004097">
    <property type="entry name" value="DHHA2"/>
</dbReference>
<gene>
    <name evidence="8" type="ORF">SKAU_G00342620</name>
</gene>
<evidence type="ECO:0000256" key="6">
    <source>
        <dbReference type="SAM" id="MobiDB-lite"/>
    </source>
</evidence>
<feature type="region of interest" description="Disordered" evidence="6">
    <location>
        <begin position="374"/>
        <end position="446"/>
    </location>
</feature>
<dbReference type="SMART" id="SM01131">
    <property type="entry name" value="DHHA2"/>
    <property type="match status" value="1"/>
</dbReference>
<evidence type="ECO:0000256" key="1">
    <source>
        <dbReference type="ARBA" id="ARBA00001936"/>
    </source>
</evidence>
<sequence length="485" mass="53521">MEGFLRSCSAALKHGSEEHSGFHVVLGNEACDVDSMVSALSFAYFLFKTSGSSGRTPVPVLNIPRSDFPLRTDNVFLLRESGLAQEDLVFRDEVDLQWLLRSGRLALTLVDHNVLPSNDSDLEGAVVEVIDHHHLERVPSPSCPVTLETVGSCATLVTEHIAQKAPEVLDRQVALLLYGSIILDCVNMAPEAGKVTPKDRQYARFLESRFPDLPPRTPLFQSLQNAKFDISALTTEQMLLKDMKAVSGGDLKVAVSVVYMKLDAFLQRRSLQQELCEFCHKHRFNLLVAMTISFDENSEPFRQVAVYSSSTLYREEVSQALERAQSPCLSLTPMSSPYADVKAYLQENTLASRKKLLPILKDFLRDWERRASRRGAAGDGEDLEEEEDELDEGFEPSRSPGADEESRPPRRYSASRQRRGVGGVGGEEEDCGLVPPTPMNSLVDGCPLDNGMPRITAQALLEKFSKMAATSEEEAGGEEGTAGPL</sequence>
<reference evidence="8" key="1">
    <citation type="journal article" date="2023" name="Science">
        <title>Genome structures resolve the early diversification of teleost fishes.</title>
        <authorList>
            <person name="Parey E."/>
            <person name="Louis A."/>
            <person name="Montfort J."/>
            <person name="Bouchez O."/>
            <person name="Roques C."/>
            <person name="Iampietro C."/>
            <person name="Lluch J."/>
            <person name="Castinel A."/>
            <person name="Donnadieu C."/>
            <person name="Desvignes T."/>
            <person name="Floi Bucao C."/>
            <person name="Jouanno E."/>
            <person name="Wen M."/>
            <person name="Mejri S."/>
            <person name="Dirks R."/>
            <person name="Jansen H."/>
            <person name="Henkel C."/>
            <person name="Chen W.J."/>
            <person name="Zahm M."/>
            <person name="Cabau C."/>
            <person name="Klopp C."/>
            <person name="Thompson A.W."/>
            <person name="Robinson-Rechavi M."/>
            <person name="Braasch I."/>
            <person name="Lecointre G."/>
            <person name="Bobe J."/>
            <person name="Postlethwait J.H."/>
            <person name="Berthelot C."/>
            <person name="Roest Crollius H."/>
            <person name="Guiguen Y."/>
        </authorList>
    </citation>
    <scope>NUCLEOTIDE SEQUENCE</scope>
    <source>
        <strain evidence="8">WJC10195</strain>
    </source>
</reference>
<evidence type="ECO:0000313" key="9">
    <source>
        <dbReference type="Proteomes" id="UP001152622"/>
    </source>
</evidence>
<evidence type="ECO:0000256" key="4">
    <source>
        <dbReference type="ARBA" id="ARBA00022801"/>
    </source>
</evidence>
<feature type="compositionally biased region" description="Acidic residues" evidence="6">
    <location>
        <begin position="379"/>
        <end position="394"/>
    </location>
</feature>
<dbReference type="FunFam" id="3.90.1640.10:FF:000004">
    <property type="entry name" value="Prune exopolyphosphatase 1"/>
    <property type="match status" value="1"/>
</dbReference>
<dbReference type="GO" id="GO:0005737">
    <property type="term" value="C:cytoplasm"/>
    <property type="evidence" value="ECO:0007669"/>
    <property type="project" value="InterPro"/>
</dbReference>
<accession>A0A9Q1IHE6</accession>
<dbReference type="GO" id="GO:0004309">
    <property type="term" value="F:exopolyphosphatase activity"/>
    <property type="evidence" value="ECO:0007669"/>
    <property type="project" value="TreeGrafter"/>
</dbReference>
<dbReference type="Pfam" id="PF02833">
    <property type="entry name" value="DHHA2"/>
    <property type="match status" value="1"/>
</dbReference>
<dbReference type="GO" id="GO:0046872">
    <property type="term" value="F:metal ion binding"/>
    <property type="evidence" value="ECO:0007669"/>
    <property type="project" value="UniProtKB-KW"/>
</dbReference>
<evidence type="ECO:0000259" key="7">
    <source>
        <dbReference type="SMART" id="SM01131"/>
    </source>
</evidence>
<comment type="cofactor">
    <cofactor evidence="1">
        <name>Mn(2+)</name>
        <dbReference type="ChEBI" id="CHEBI:29035"/>
    </cofactor>
</comment>
<keyword evidence="3" id="KW-0479">Metal-binding</keyword>
<keyword evidence="9" id="KW-1185">Reference proteome</keyword>
<dbReference type="OrthoDB" id="374045at2759"/>
<dbReference type="EMBL" id="JAINUF010000016">
    <property type="protein sequence ID" value="KAJ8339629.1"/>
    <property type="molecule type" value="Genomic_DNA"/>
</dbReference>